<evidence type="ECO:0000313" key="1">
    <source>
        <dbReference type="EMBL" id="XAM18669.1"/>
    </source>
</evidence>
<gene>
    <name evidence="1" type="ORF">V3I05_03035</name>
</gene>
<evidence type="ECO:0008006" key="3">
    <source>
        <dbReference type="Google" id="ProtNLM"/>
    </source>
</evidence>
<sequence length="238" mass="26307">MTCWEITVKRMVFFLISLVLNVGVAQDLQLYQIDTERSNPALSIDDKTLKGADTESGKKISKGLSLKADVFANEGYSEAELETGNANLNEIEAPMSRYGAGIEINYAIKSNSRLKLEIFFLRALELNTQRKGGKVKAYDNGIRYEENAYDYGDKTMYSAWANSIGVALTLLRKHHLMLTLKQTQLASSGTSLGFSNTFSNKIGLSGFDSSIAGSIWGGNVMNPWAATTQIFLTYSYVF</sequence>
<dbReference type="EMBL" id="CP145316">
    <property type="protein sequence ID" value="XAM18669.1"/>
    <property type="molecule type" value="Genomic_DNA"/>
</dbReference>
<reference evidence="1 2" key="1">
    <citation type="submission" date="2024-02" db="EMBL/GenBank/DDBJ databases">
        <title>Genome and pathogenicity analysis of Helicobacter mastomyrinus isolated from mice.</title>
        <authorList>
            <person name="Zhu L."/>
        </authorList>
    </citation>
    <scope>NUCLEOTIDE SEQUENCE [LARGE SCALE GENOMIC DNA]</scope>
    <source>
        <strain evidence="1 2">Hm-17</strain>
    </source>
</reference>
<name>A0ABZ3F8F7_9HELI</name>
<keyword evidence="2" id="KW-1185">Reference proteome</keyword>
<dbReference type="RefSeq" id="WP_300448548.1">
    <property type="nucleotide sequence ID" value="NZ_CP145316.1"/>
</dbReference>
<accession>A0ABZ3F8F7</accession>
<proteinExistence type="predicted"/>
<protein>
    <recommendedName>
        <fullName evidence="3">Outer membrane beta-barrel protein</fullName>
    </recommendedName>
</protein>
<dbReference type="Proteomes" id="UP001434737">
    <property type="component" value="Chromosome"/>
</dbReference>
<evidence type="ECO:0000313" key="2">
    <source>
        <dbReference type="Proteomes" id="UP001434737"/>
    </source>
</evidence>
<organism evidence="1 2">
    <name type="scientific">Helicobacter mastomyrinus</name>
    <dbReference type="NCBI Taxonomy" id="287948"/>
    <lineage>
        <taxon>Bacteria</taxon>
        <taxon>Pseudomonadati</taxon>
        <taxon>Campylobacterota</taxon>
        <taxon>Epsilonproteobacteria</taxon>
        <taxon>Campylobacterales</taxon>
        <taxon>Helicobacteraceae</taxon>
        <taxon>Helicobacter</taxon>
    </lineage>
</organism>